<dbReference type="OrthoDB" id="4376109at2"/>
<feature type="signal peptide" evidence="5">
    <location>
        <begin position="1"/>
        <end position="25"/>
    </location>
</feature>
<dbReference type="SMART" id="SM00318">
    <property type="entry name" value="SNc"/>
    <property type="match status" value="1"/>
</dbReference>
<evidence type="ECO:0000256" key="3">
    <source>
        <dbReference type="ARBA" id="ARBA00022801"/>
    </source>
</evidence>
<dbReference type="PROSITE" id="PS50830">
    <property type="entry name" value="TNASE_3"/>
    <property type="match status" value="1"/>
</dbReference>
<dbReference type="PANTHER" id="PTHR12302:SF3">
    <property type="entry name" value="SERINE_THREONINE-PROTEIN KINASE 31"/>
    <property type="match status" value="1"/>
</dbReference>
<dbReference type="PANTHER" id="PTHR12302">
    <property type="entry name" value="EBNA2 BINDING PROTEIN P100"/>
    <property type="match status" value="1"/>
</dbReference>
<dbReference type="Proteomes" id="UP000307943">
    <property type="component" value="Unassembled WGS sequence"/>
</dbReference>
<evidence type="ECO:0000313" key="7">
    <source>
        <dbReference type="EMBL" id="TNJ67183.1"/>
    </source>
</evidence>
<evidence type="ECO:0000256" key="5">
    <source>
        <dbReference type="SAM" id="SignalP"/>
    </source>
</evidence>
<feature type="compositionally biased region" description="Polar residues" evidence="4">
    <location>
        <begin position="180"/>
        <end position="189"/>
    </location>
</feature>
<dbReference type="PROSITE" id="PS51257">
    <property type="entry name" value="PROKAR_LIPOPROTEIN"/>
    <property type="match status" value="1"/>
</dbReference>
<evidence type="ECO:0000256" key="1">
    <source>
        <dbReference type="ARBA" id="ARBA00022722"/>
    </source>
</evidence>
<evidence type="ECO:0000256" key="2">
    <source>
        <dbReference type="ARBA" id="ARBA00022759"/>
    </source>
</evidence>
<keyword evidence="8" id="KW-1185">Reference proteome</keyword>
<dbReference type="InterPro" id="IPR016071">
    <property type="entry name" value="Staphylococal_nuclease_OB-fold"/>
</dbReference>
<dbReference type="GO" id="GO:0004519">
    <property type="term" value="F:endonuclease activity"/>
    <property type="evidence" value="ECO:0007669"/>
    <property type="project" value="UniProtKB-KW"/>
</dbReference>
<evidence type="ECO:0000256" key="4">
    <source>
        <dbReference type="SAM" id="MobiDB-lite"/>
    </source>
</evidence>
<feature type="chain" id="PRO_5038443566" evidence="5">
    <location>
        <begin position="26"/>
        <end position="242"/>
    </location>
</feature>
<feature type="region of interest" description="Disordered" evidence="4">
    <location>
        <begin position="171"/>
        <end position="197"/>
    </location>
</feature>
<proteinExistence type="predicted"/>
<keyword evidence="3" id="KW-0378">Hydrolase</keyword>
<dbReference type="EMBL" id="VDCQ01000006">
    <property type="protein sequence ID" value="TNJ67183.1"/>
    <property type="molecule type" value="Genomic_DNA"/>
</dbReference>
<reference evidence="7 8" key="1">
    <citation type="submission" date="2019-05" db="EMBL/GenBank/DDBJ databases">
        <title>We sequenced the genome of Paenibacillus hemerocallicola KCTC 33185 for further insight into its adaptation and study the phylogeny of Paenibacillus.</title>
        <authorList>
            <person name="Narsing Rao M.P."/>
        </authorList>
    </citation>
    <scope>NUCLEOTIDE SEQUENCE [LARGE SCALE GENOMIC DNA]</scope>
    <source>
        <strain evidence="7 8">KCTC 33185</strain>
    </source>
</reference>
<feature type="domain" description="TNase-like" evidence="6">
    <location>
        <begin position="46"/>
        <end position="176"/>
    </location>
</feature>
<protein>
    <submittedName>
        <fullName evidence="7">Thermonuclease family protein</fullName>
    </submittedName>
</protein>
<dbReference type="SUPFAM" id="SSF50199">
    <property type="entry name" value="Staphylococcal nuclease"/>
    <property type="match status" value="1"/>
</dbReference>
<name>A0A5C4TDL7_9BACL</name>
<keyword evidence="5" id="KW-0732">Signal</keyword>
<dbReference type="RefSeq" id="WP_139601318.1">
    <property type="nucleotide sequence ID" value="NZ_VDCQ01000006.1"/>
</dbReference>
<dbReference type="Pfam" id="PF00565">
    <property type="entry name" value="SNase"/>
    <property type="match status" value="1"/>
</dbReference>
<dbReference type="Gene3D" id="2.40.50.90">
    <property type="match status" value="1"/>
</dbReference>
<organism evidence="7 8">
    <name type="scientific">Paenibacillus hemerocallicola</name>
    <dbReference type="NCBI Taxonomy" id="1172614"/>
    <lineage>
        <taxon>Bacteria</taxon>
        <taxon>Bacillati</taxon>
        <taxon>Bacillota</taxon>
        <taxon>Bacilli</taxon>
        <taxon>Bacillales</taxon>
        <taxon>Paenibacillaceae</taxon>
        <taxon>Paenibacillus</taxon>
    </lineage>
</organism>
<comment type="caution">
    <text evidence="7">The sequence shown here is derived from an EMBL/GenBank/DDBJ whole genome shotgun (WGS) entry which is preliminary data.</text>
</comment>
<dbReference type="GO" id="GO:0016787">
    <property type="term" value="F:hydrolase activity"/>
    <property type="evidence" value="ECO:0007669"/>
    <property type="project" value="UniProtKB-KW"/>
</dbReference>
<keyword evidence="2" id="KW-0255">Endonuclease</keyword>
<dbReference type="InterPro" id="IPR035437">
    <property type="entry name" value="SNase_OB-fold_sf"/>
</dbReference>
<dbReference type="AlphaFoldDB" id="A0A5C4TDL7"/>
<accession>A0A5C4TDL7</accession>
<evidence type="ECO:0000259" key="6">
    <source>
        <dbReference type="PROSITE" id="PS50830"/>
    </source>
</evidence>
<gene>
    <name evidence="7" type="ORF">FE784_06465</name>
</gene>
<evidence type="ECO:0000313" key="8">
    <source>
        <dbReference type="Proteomes" id="UP000307943"/>
    </source>
</evidence>
<keyword evidence="1" id="KW-0540">Nuclease</keyword>
<sequence>MHHFKPIRIMLLIVMLLSGCGSPSAGGGADDLDGITKRYPELKGRPYTTAQVKRVVDGDTFETSNGDKVRLIGMNTPETVKPNSPVEKFGKEASAYTKKRLADATVYLFADAGDKDKYGRLLRYVFIKGETEMYNATMLKEGYANTMTIPPNVMFAKTFVDIEREARSKGKGLWAKGDGSTDSKATAGTASCKDPQIKGNINSKNEKIYHVPGGSSYNQTKAEMMFCTEDDAADAGFRKAGE</sequence>